<protein>
    <submittedName>
        <fullName evidence="1">Uncharacterized protein</fullName>
    </submittedName>
</protein>
<dbReference type="SUPFAM" id="SSF46785">
    <property type="entry name" value="Winged helix' DNA-binding domain"/>
    <property type="match status" value="1"/>
</dbReference>
<dbReference type="InterPro" id="IPR036390">
    <property type="entry name" value="WH_DNA-bd_sf"/>
</dbReference>
<accession>A0A1M6YKD3</accession>
<proteinExistence type="predicted"/>
<dbReference type="Proteomes" id="UP000184203">
    <property type="component" value="Unassembled WGS sequence"/>
</dbReference>
<evidence type="ECO:0000313" key="2">
    <source>
        <dbReference type="Proteomes" id="UP000184203"/>
    </source>
</evidence>
<dbReference type="EMBL" id="FRAN01000005">
    <property type="protein sequence ID" value="SHL18580.1"/>
    <property type="molecule type" value="Genomic_DNA"/>
</dbReference>
<keyword evidence="2" id="KW-1185">Reference proteome</keyword>
<dbReference type="AlphaFoldDB" id="A0A1M6YKD3"/>
<reference evidence="2" key="1">
    <citation type="submission" date="2016-11" db="EMBL/GenBank/DDBJ databases">
        <authorList>
            <person name="Varghese N."/>
            <person name="Submissions S."/>
        </authorList>
    </citation>
    <scope>NUCLEOTIDE SEQUENCE [LARGE SCALE GENOMIC DNA]</scope>
    <source>
        <strain evidence="2">DX253</strain>
    </source>
</reference>
<dbReference type="GeneID" id="300004041"/>
<sequence length="215" mass="23898">MALHVDSRDWTLRTTHNRDEMLALADEEGIRAARASYPSGWLFLTRDPSTRELVRLAAATGGEWQVEDLAHELDRDLEDVERSLEDLVALRVFREDDETYRPNSESVVANAVGQLRSAADERGASDGFRDLTQPEAVRLLLDALLAVDETEEFTQDDLHERVGLSRKSVWMHVDPLEELGVLTDSGSGYKINESSSVFAHIRALNAAVLGTALSP</sequence>
<evidence type="ECO:0000313" key="1">
    <source>
        <dbReference type="EMBL" id="SHL18580.1"/>
    </source>
</evidence>
<dbReference type="Gene3D" id="1.10.10.10">
    <property type="entry name" value="Winged helix-like DNA-binding domain superfamily/Winged helix DNA-binding domain"/>
    <property type="match status" value="1"/>
</dbReference>
<gene>
    <name evidence="1" type="ORF">SAMN05444342_3177</name>
</gene>
<organism evidence="1 2">
    <name type="scientific">Haladaptatus paucihalophilus DX253</name>
    <dbReference type="NCBI Taxonomy" id="797209"/>
    <lineage>
        <taxon>Archaea</taxon>
        <taxon>Methanobacteriati</taxon>
        <taxon>Methanobacteriota</taxon>
        <taxon>Stenosarchaea group</taxon>
        <taxon>Halobacteria</taxon>
        <taxon>Halobacteriales</taxon>
        <taxon>Haladaptataceae</taxon>
        <taxon>Haladaptatus</taxon>
    </lineage>
</organism>
<name>A0A1M6YKD3_HALPU</name>
<dbReference type="RefSeq" id="WP_232423891.1">
    <property type="nucleotide sequence ID" value="NZ_AEMG01000005.1"/>
</dbReference>
<dbReference type="InterPro" id="IPR036388">
    <property type="entry name" value="WH-like_DNA-bd_sf"/>
</dbReference>